<evidence type="ECO:0000313" key="2">
    <source>
        <dbReference type="EMBL" id="KAF2673313.1"/>
    </source>
</evidence>
<feature type="chain" id="PRO_5025463184" description="AA1-like domain-containing protein" evidence="1">
    <location>
        <begin position="20"/>
        <end position="185"/>
    </location>
</feature>
<evidence type="ECO:0008006" key="4">
    <source>
        <dbReference type="Google" id="ProtNLM"/>
    </source>
</evidence>
<accession>A0A6A6UPD9</accession>
<name>A0A6A6UPD9_9PEZI</name>
<dbReference type="EMBL" id="MU004231">
    <property type="protein sequence ID" value="KAF2673313.1"/>
    <property type="molecule type" value="Genomic_DNA"/>
</dbReference>
<gene>
    <name evidence="2" type="ORF">BT63DRAFT_421479</name>
</gene>
<keyword evidence="1" id="KW-0732">Signal</keyword>
<feature type="signal peptide" evidence="1">
    <location>
        <begin position="1"/>
        <end position="19"/>
    </location>
</feature>
<dbReference type="OrthoDB" id="3539798at2759"/>
<sequence>MLSPFALLLAIISIINVAALPSEHCPPGIELATVTLSNLTYNSEVNYSTPAHLAVKDGNIVFNLSNNDANTAFQCMGTSMDYPVFFSSDQIFNCTAVTPTQPGWLSDFASFAFSLADTAIAVNMTWWKDKQVDCYKTSFDMEDQLKLDCVTENYQNANWTIGQTWSSTTVKCKPTTVVFGWPPGA</sequence>
<proteinExistence type="predicted"/>
<keyword evidence="3" id="KW-1185">Reference proteome</keyword>
<evidence type="ECO:0000256" key="1">
    <source>
        <dbReference type="SAM" id="SignalP"/>
    </source>
</evidence>
<evidence type="ECO:0000313" key="3">
    <source>
        <dbReference type="Proteomes" id="UP000799302"/>
    </source>
</evidence>
<protein>
    <recommendedName>
        <fullName evidence="4">AA1-like domain-containing protein</fullName>
    </recommendedName>
</protein>
<dbReference type="AlphaFoldDB" id="A0A6A6UPD9"/>
<organism evidence="2 3">
    <name type="scientific">Microthyrium microscopicum</name>
    <dbReference type="NCBI Taxonomy" id="703497"/>
    <lineage>
        <taxon>Eukaryota</taxon>
        <taxon>Fungi</taxon>
        <taxon>Dikarya</taxon>
        <taxon>Ascomycota</taxon>
        <taxon>Pezizomycotina</taxon>
        <taxon>Dothideomycetes</taxon>
        <taxon>Dothideomycetes incertae sedis</taxon>
        <taxon>Microthyriales</taxon>
        <taxon>Microthyriaceae</taxon>
        <taxon>Microthyrium</taxon>
    </lineage>
</organism>
<reference evidence="2" key="1">
    <citation type="journal article" date="2020" name="Stud. Mycol.">
        <title>101 Dothideomycetes genomes: a test case for predicting lifestyles and emergence of pathogens.</title>
        <authorList>
            <person name="Haridas S."/>
            <person name="Albert R."/>
            <person name="Binder M."/>
            <person name="Bloem J."/>
            <person name="Labutti K."/>
            <person name="Salamov A."/>
            <person name="Andreopoulos B."/>
            <person name="Baker S."/>
            <person name="Barry K."/>
            <person name="Bills G."/>
            <person name="Bluhm B."/>
            <person name="Cannon C."/>
            <person name="Castanera R."/>
            <person name="Culley D."/>
            <person name="Daum C."/>
            <person name="Ezra D."/>
            <person name="Gonzalez J."/>
            <person name="Henrissat B."/>
            <person name="Kuo A."/>
            <person name="Liang C."/>
            <person name="Lipzen A."/>
            <person name="Lutzoni F."/>
            <person name="Magnuson J."/>
            <person name="Mondo S."/>
            <person name="Nolan M."/>
            <person name="Ohm R."/>
            <person name="Pangilinan J."/>
            <person name="Park H.-J."/>
            <person name="Ramirez L."/>
            <person name="Alfaro M."/>
            <person name="Sun H."/>
            <person name="Tritt A."/>
            <person name="Yoshinaga Y."/>
            <person name="Zwiers L.-H."/>
            <person name="Turgeon B."/>
            <person name="Goodwin S."/>
            <person name="Spatafora J."/>
            <person name="Crous P."/>
            <person name="Grigoriev I."/>
        </authorList>
    </citation>
    <scope>NUCLEOTIDE SEQUENCE</scope>
    <source>
        <strain evidence="2">CBS 115976</strain>
    </source>
</reference>
<dbReference type="Proteomes" id="UP000799302">
    <property type="component" value="Unassembled WGS sequence"/>
</dbReference>